<dbReference type="KEGG" id="pavl:BKM03_00830"/>
<evidence type="ECO:0000313" key="2">
    <source>
        <dbReference type="Proteomes" id="UP000236903"/>
    </source>
</evidence>
<evidence type="ECO:0000313" key="1">
    <source>
        <dbReference type="EMBL" id="AVB17990.1"/>
    </source>
</evidence>
<protein>
    <submittedName>
        <fullName evidence="1">Uncharacterized protein</fullName>
    </submittedName>
</protein>
<accession>A0AAD0GLQ7</accession>
<dbReference type="AlphaFoldDB" id="A0AAD0GLQ7"/>
<name>A0AAD0GLQ7_9PSED</name>
<sequence>MSHFDPHHKYPAACIHAVGLDASSIGTLLLSLSTIAGTEISNPSWVNFQSAGWVSFQSAPTRRVLLARIAAELKAQCHEEI</sequence>
<gene>
    <name evidence="1" type="ORF">BKM03_00830</name>
</gene>
<organism evidence="1 2">
    <name type="scientific">Pseudomonas avellanae</name>
    <dbReference type="NCBI Taxonomy" id="46257"/>
    <lineage>
        <taxon>Bacteria</taxon>
        <taxon>Pseudomonadati</taxon>
        <taxon>Pseudomonadota</taxon>
        <taxon>Gammaproteobacteria</taxon>
        <taxon>Pseudomonadales</taxon>
        <taxon>Pseudomonadaceae</taxon>
        <taxon>Pseudomonas</taxon>
    </lineage>
</organism>
<reference evidence="1 2" key="1">
    <citation type="submission" date="2018-02" db="EMBL/GenBank/DDBJ databases">
        <title>Comparative genomics of Pseudomonas syringae.</title>
        <authorList>
            <person name="Hulin M.T."/>
        </authorList>
    </citation>
    <scope>NUCLEOTIDE SEQUENCE [LARGE SCALE GENOMIC DNA]</scope>
    <source>
        <strain evidence="1 2">R2leaf</strain>
    </source>
</reference>
<proteinExistence type="predicted"/>
<dbReference type="EMBL" id="CP026562">
    <property type="protein sequence ID" value="AVB17990.1"/>
    <property type="molecule type" value="Genomic_DNA"/>
</dbReference>
<dbReference type="Proteomes" id="UP000236903">
    <property type="component" value="Chromosome"/>
</dbReference>